<dbReference type="Proteomes" id="UP000276029">
    <property type="component" value="Unassembled WGS sequence"/>
</dbReference>
<feature type="signal peptide" evidence="1">
    <location>
        <begin position="1"/>
        <end position="36"/>
    </location>
</feature>
<evidence type="ECO:0000313" key="3">
    <source>
        <dbReference type="EMBL" id="RKS90662.1"/>
    </source>
</evidence>
<reference evidence="2 4" key="1">
    <citation type="submission" date="2018-06" db="EMBL/GenBank/DDBJ databases">
        <title>Complete Genome Sequence of the Microcystin-Degrading Bacterium Sphingosinicella microcystinivorans Strain B-9.</title>
        <authorList>
            <person name="Jin H."/>
            <person name="Nishizawa T."/>
            <person name="Guo Y."/>
            <person name="Nishizawa A."/>
            <person name="Park H."/>
            <person name="Kato H."/>
            <person name="Tsuji K."/>
            <person name="Harada K."/>
        </authorList>
    </citation>
    <scope>NUCLEOTIDE SEQUENCE [LARGE SCALE GENOMIC DNA]</scope>
    <source>
        <strain evidence="2 4">B9</strain>
    </source>
</reference>
<sequence>MLTQANSNMFRTLFCTVGAVAVSSVFLFAAAGPARAETPAKLAQVQIIPVSTSAPIVY</sequence>
<dbReference type="AlphaFoldDB" id="A0AAD1D4E8"/>
<feature type="chain" id="PRO_5042189063" description="Tripartite tricarboxylate transporter substrate binding protein" evidence="1">
    <location>
        <begin position="37"/>
        <end position="58"/>
    </location>
</feature>
<evidence type="ECO:0000313" key="4">
    <source>
        <dbReference type="Proteomes" id="UP000275727"/>
    </source>
</evidence>
<reference evidence="3 5" key="2">
    <citation type="submission" date="2018-10" db="EMBL/GenBank/DDBJ databases">
        <title>Genomic Encyclopedia of Type Strains, Phase IV (KMG-IV): sequencing the most valuable type-strain genomes for metagenomic binning, comparative biology and taxonomic classification.</title>
        <authorList>
            <person name="Goeker M."/>
        </authorList>
    </citation>
    <scope>NUCLEOTIDE SEQUENCE [LARGE SCALE GENOMIC DNA]</scope>
    <source>
        <strain evidence="3 5">DSM 19791</strain>
    </source>
</reference>
<organism evidence="2 4">
    <name type="scientific">Sphingosinicella microcystinivorans</name>
    <dbReference type="NCBI Taxonomy" id="335406"/>
    <lineage>
        <taxon>Bacteria</taxon>
        <taxon>Pseudomonadati</taxon>
        <taxon>Pseudomonadota</taxon>
        <taxon>Alphaproteobacteria</taxon>
        <taxon>Sphingomonadales</taxon>
        <taxon>Sphingosinicellaceae</taxon>
        <taxon>Sphingosinicella</taxon>
    </lineage>
</organism>
<keyword evidence="5" id="KW-1185">Reference proteome</keyword>
<evidence type="ECO:0000313" key="2">
    <source>
        <dbReference type="EMBL" id="BBE33576.1"/>
    </source>
</evidence>
<evidence type="ECO:0008006" key="6">
    <source>
        <dbReference type="Google" id="ProtNLM"/>
    </source>
</evidence>
<dbReference type="EMBL" id="RBWX01000007">
    <property type="protein sequence ID" value="RKS90662.1"/>
    <property type="molecule type" value="Genomic_DNA"/>
</dbReference>
<keyword evidence="1" id="KW-0732">Signal</keyword>
<dbReference type="KEGG" id="smic:SmB9_12340"/>
<proteinExistence type="predicted"/>
<name>A0AAD1D4E8_SPHMI</name>
<accession>A0AAD1D4E8</accession>
<evidence type="ECO:0000256" key="1">
    <source>
        <dbReference type="SAM" id="SignalP"/>
    </source>
</evidence>
<evidence type="ECO:0000313" key="5">
    <source>
        <dbReference type="Proteomes" id="UP000276029"/>
    </source>
</evidence>
<dbReference type="RefSeq" id="WP_160119106.1">
    <property type="nucleotide sequence ID" value="NZ_AP018711.1"/>
</dbReference>
<gene>
    <name evidence="3" type="ORF">DFR51_0201</name>
    <name evidence="2" type="ORF">SmB9_12340</name>
</gene>
<protein>
    <recommendedName>
        <fullName evidence="6">Tripartite tricarboxylate transporter substrate binding protein</fullName>
    </recommendedName>
</protein>
<dbReference type="Proteomes" id="UP000275727">
    <property type="component" value="Chromosome"/>
</dbReference>
<dbReference type="EMBL" id="AP018711">
    <property type="protein sequence ID" value="BBE33576.1"/>
    <property type="molecule type" value="Genomic_DNA"/>
</dbReference>